<dbReference type="OrthoDB" id="9782542at2"/>
<sequence length="431" mass="45859">MPDKPRNPSAHYGPRHARGPRHRAVPVRSVRARRARGLVRLLTATVAAVVVGVTGVGWYASAGLDNGFARSDVLSDEDVAALDGDLNILLIGLDTRKDFDGKDLPREILDALHAGDSDVGGYNANSLILVHIPKDLSKIVAFSIPRDDYVDVSGIPGYSKVKIKEAYGLKKAAVEQDLMEQGVTDPVELEHRGREAGRASIVQTVRSLTGVPINRFAEISLAGFYDLANAVGGVEVCLVDAVDDSYYSGAVFPAGRQHLDGAQALAFVRQRHGLPNGDLDRTHRQQAFLMSVAKSLQDSGTFTDLGKLKRLVDVAHADMMLSKGWNLLEFAHTLGRAGSIPVEFRTLPVLRYATVNGQDVNIIDPDAIEREVRTAFGLPAPPPTTTPSADADEAAETASTTTSSATTTTASTPTAGKPVTGSIGDGIPCVN</sequence>
<keyword evidence="3" id="KW-1133">Transmembrane helix</keyword>
<proteinExistence type="inferred from homology"/>
<dbReference type="Pfam" id="PF03816">
    <property type="entry name" value="LytR_cpsA_psr"/>
    <property type="match status" value="1"/>
</dbReference>
<organism evidence="5 6">
    <name type="scientific">Nocardia otitidiscaviarum</name>
    <dbReference type="NCBI Taxonomy" id="1823"/>
    <lineage>
        <taxon>Bacteria</taxon>
        <taxon>Bacillati</taxon>
        <taxon>Actinomycetota</taxon>
        <taxon>Actinomycetes</taxon>
        <taxon>Mycobacteriales</taxon>
        <taxon>Nocardiaceae</taxon>
        <taxon>Nocardia</taxon>
    </lineage>
</organism>
<evidence type="ECO:0000313" key="5">
    <source>
        <dbReference type="EMBL" id="SUD48432.1"/>
    </source>
</evidence>
<dbReference type="RefSeq" id="WP_051037200.1">
    <property type="nucleotide sequence ID" value="NZ_UGRY01000005.1"/>
</dbReference>
<keyword evidence="3" id="KW-0472">Membrane</keyword>
<dbReference type="AlphaFoldDB" id="A0A379JIP7"/>
<dbReference type="STRING" id="1406858.GCA_000710895_03997"/>
<accession>A0A379JIP7</accession>
<feature type="transmembrane region" description="Helical" evidence="3">
    <location>
        <begin position="38"/>
        <end position="60"/>
    </location>
</feature>
<protein>
    <submittedName>
        <fullName evidence="5">Transcriptional regulator yvhJ</fullName>
    </submittedName>
</protein>
<evidence type="ECO:0000313" key="6">
    <source>
        <dbReference type="Proteomes" id="UP000255467"/>
    </source>
</evidence>
<evidence type="ECO:0000259" key="4">
    <source>
        <dbReference type="Pfam" id="PF03816"/>
    </source>
</evidence>
<feature type="region of interest" description="Disordered" evidence="2">
    <location>
        <begin position="1"/>
        <end position="24"/>
    </location>
</feature>
<dbReference type="InterPro" id="IPR050922">
    <property type="entry name" value="LytR/CpsA/Psr_CW_biosynth"/>
</dbReference>
<evidence type="ECO:0000256" key="2">
    <source>
        <dbReference type="SAM" id="MobiDB-lite"/>
    </source>
</evidence>
<dbReference type="NCBIfam" id="TIGR00350">
    <property type="entry name" value="lytR_cpsA_psr"/>
    <property type="match status" value="1"/>
</dbReference>
<dbReference type="PANTHER" id="PTHR33392">
    <property type="entry name" value="POLYISOPRENYL-TEICHOIC ACID--PEPTIDOGLYCAN TEICHOIC ACID TRANSFERASE TAGU"/>
    <property type="match status" value="1"/>
</dbReference>
<dbReference type="Proteomes" id="UP000255467">
    <property type="component" value="Unassembled WGS sequence"/>
</dbReference>
<dbReference type="InterPro" id="IPR004474">
    <property type="entry name" value="LytR_CpsA_psr"/>
</dbReference>
<feature type="region of interest" description="Disordered" evidence="2">
    <location>
        <begin position="376"/>
        <end position="431"/>
    </location>
</feature>
<name>A0A379JIP7_9NOCA</name>
<evidence type="ECO:0000256" key="1">
    <source>
        <dbReference type="ARBA" id="ARBA00006068"/>
    </source>
</evidence>
<dbReference type="PANTHER" id="PTHR33392:SF6">
    <property type="entry name" value="POLYISOPRENYL-TEICHOIC ACID--PEPTIDOGLYCAN TEICHOIC ACID TRANSFERASE TAGU"/>
    <property type="match status" value="1"/>
</dbReference>
<reference evidence="5 6" key="1">
    <citation type="submission" date="2018-06" db="EMBL/GenBank/DDBJ databases">
        <authorList>
            <consortium name="Pathogen Informatics"/>
            <person name="Doyle S."/>
        </authorList>
    </citation>
    <scope>NUCLEOTIDE SEQUENCE [LARGE SCALE GENOMIC DNA]</scope>
    <source>
        <strain evidence="5 6">NCTC1934</strain>
    </source>
</reference>
<dbReference type="Gene3D" id="3.40.630.190">
    <property type="entry name" value="LCP protein"/>
    <property type="match status" value="1"/>
</dbReference>
<dbReference type="EMBL" id="UGRY01000005">
    <property type="protein sequence ID" value="SUD48432.1"/>
    <property type="molecule type" value="Genomic_DNA"/>
</dbReference>
<gene>
    <name evidence="5" type="primary">yvhJ</name>
    <name evidence="5" type="ORF">NCTC1934_05767</name>
</gene>
<feature type="domain" description="Cell envelope-related transcriptional attenuator" evidence="4">
    <location>
        <begin position="124"/>
        <end position="297"/>
    </location>
</feature>
<evidence type="ECO:0000256" key="3">
    <source>
        <dbReference type="SAM" id="Phobius"/>
    </source>
</evidence>
<keyword evidence="6" id="KW-1185">Reference proteome</keyword>
<comment type="similarity">
    <text evidence="1">Belongs to the LytR/CpsA/Psr (LCP) family.</text>
</comment>
<feature type="compositionally biased region" description="Basic residues" evidence="2">
    <location>
        <begin position="13"/>
        <end position="24"/>
    </location>
</feature>
<feature type="compositionally biased region" description="Low complexity" evidence="2">
    <location>
        <begin position="396"/>
        <end position="415"/>
    </location>
</feature>
<keyword evidence="3" id="KW-0812">Transmembrane</keyword>